<feature type="compositionally biased region" description="Low complexity" evidence="1">
    <location>
        <begin position="228"/>
        <end position="245"/>
    </location>
</feature>
<gene>
    <name evidence="2" type="ORF">PAUS00366_LOCUS13230</name>
</gene>
<feature type="compositionally biased region" description="Low complexity" evidence="1">
    <location>
        <begin position="580"/>
        <end position="591"/>
    </location>
</feature>
<evidence type="ECO:0000256" key="1">
    <source>
        <dbReference type="SAM" id="MobiDB-lite"/>
    </source>
</evidence>
<protein>
    <submittedName>
        <fullName evidence="2">Uncharacterized protein</fullName>
    </submittedName>
</protein>
<evidence type="ECO:0000313" key="2">
    <source>
        <dbReference type="EMBL" id="CAE0720476.1"/>
    </source>
</evidence>
<feature type="region of interest" description="Disordered" evidence="1">
    <location>
        <begin position="556"/>
        <end position="591"/>
    </location>
</feature>
<dbReference type="PANTHER" id="PTHR35711">
    <property type="entry name" value="EXPRESSED PROTEIN"/>
    <property type="match status" value="1"/>
</dbReference>
<name>A0A7S4ELL9_9STRA</name>
<feature type="region of interest" description="Disordered" evidence="1">
    <location>
        <begin position="174"/>
        <end position="193"/>
    </location>
</feature>
<dbReference type="PANTHER" id="PTHR35711:SF1">
    <property type="entry name" value="ECTODERMAL, ISOFORM F"/>
    <property type="match status" value="1"/>
</dbReference>
<reference evidence="2" key="1">
    <citation type="submission" date="2021-01" db="EMBL/GenBank/DDBJ databases">
        <authorList>
            <person name="Corre E."/>
            <person name="Pelletier E."/>
            <person name="Niang G."/>
            <person name="Scheremetjew M."/>
            <person name="Finn R."/>
            <person name="Kale V."/>
            <person name="Holt S."/>
            <person name="Cochrane G."/>
            <person name="Meng A."/>
            <person name="Brown T."/>
            <person name="Cohen L."/>
        </authorList>
    </citation>
    <scope>NUCLEOTIDE SEQUENCE</scope>
    <source>
        <strain evidence="2">10249 10 AB</strain>
    </source>
</reference>
<feature type="region of interest" description="Disordered" evidence="1">
    <location>
        <begin position="483"/>
        <end position="526"/>
    </location>
</feature>
<dbReference type="AlphaFoldDB" id="A0A7S4ELL9"/>
<feature type="compositionally biased region" description="Basic and acidic residues" evidence="1">
    <location>
        <begin position="512"/>
        <end position="526"/>
    </location>
</feature>
<sequence length="591" mass="65669">MTRIELTARRSADLATRHTTTGFAPLVLASFLRAPTSIACCCLLLLLLVPCSAYSPDVNRRTVAGLWKLKQMPTSISYPLKEFTVYPKAHIKKSNNNNDKKKEVLLMLKEDGSFQQYSSEEQAIPDKLRFFNNDRTKVKADEDNDVLDRYCEFGKLKGKWSLVGGRLILAADRPMDDYGQSDSSPKRSNDITDTILEGEVVATTEEGLLDNPVLGDHKDDTGATTQANSISGNDNGNDSLTGSSDESNHDSKSSTIDSGEQNEKNTKHSRSAGNTGSVLDTHLSVPKGQVNIGRFTYPTHHPSFFDAPMFNPKAGGKFELRQVLGTLNTQQKKDDDEFEEKFSPSDFYNKTFLLSSSPIPEFQPKGNKRWSIKYNKFVEDPPRKSKKKDEQNELDQLVHNIRVLELKFFANNTFATIGGMGGSAILRGRFSVIGENRDHIWMQVMRFGFGRSVSGSVFSEGRSLSKDDEKAYWGKIKYVNNQDSEADEKSEGVDSHNTPISSSSSSSSSSISEKKLEDSGTKNGNEDQKLIVKGSVLFGYGLEPLPIALFVLTETNSAEEYDEDEDDDDDDDDSDDVDNDPFSLDSDNVFQ</sequence>
<feature type="compositionally biased region" description="Acidic residues" evidence="1">
    <location>
        <begin position="557"/>
        <end position="579"/>
    </location>
</feature>
<proteinExistence type="predicted"/>
<organism evidence="2">
    <name type="scientific">Pseudo-nitzschia australis</name>
    <dbReference type="NCBI Taxonomy" id="44445"/>
    <lineage>
        <taxon>Eukaryota</taxon>
        <taxon>Sar</taxon>
        <taxon>Stramenopiles</taxon>
        <taxon>Ochrophyta</taxon>
        <taxon>Bacillariophyta</taxon>
        <taxon>Bacillariophyceae</taxon>
        <taxon>Bacillariophycidae</taxon>
        <taxon>Bacillariales</taxon>
        <taxon>Bacillariaceae</taxon>
        <taxon>Pseudo-nitzschia</taxon>
    </lineage>
</organism>
<accession>A0A7S4ELL9</accession>
<dbReference type="EMBL" id="HBIX01018528">
    <property type="protein sequence ID" value="CAE0720476.1"/>
    <property type="molecule type" value="Transcribed_RNA"/>
</dbReference>
<feature type="compositionally biased region" description="Low complexity" evidence="1">
    <location>
        <begin position="500"/>
        <end position="511"/>
    </location>
</feature>
<feature type="region of interest" description="Disordered" evidence="1">
    <location>
        <begin position="204"/>
        <end position="284"/>
    </location>
</feature>